<proteinExistence type="predicted"/>
<dbReference type="RefSeq" id="WP_092760311.1">
    <property type="nucleotide sequence ID" value="NZ_FNZQ01000001.1"/>
</dbReference>
<keyword evidence="4" id="KW-1185">Reference proteome</keyword>
<dbReference type="Gene3D" id="3.10.490.10">
    <property type="entry name" value="Gamma-glutamyl cyclotransferase-like"/>
    <property type="match status" value="1"/>
</dbReference>
<dbReference type="Proteomes" id="UP000199283">
    <property type="component" value="Unassembled WGS sequence"/>
</dbReference>
<dbReference type="GO" id="GO:0006751">
    <property type="term" value="P:glutathione catabolic process"/>
    <property type="evidence" value="ECO:0007669"/>
    <property type="project" value="InterPro"/>
</dbReference>
<protein>
    <recommendedName>
        <fullName evidence="1">glutathione-specific gamma-glutamylcyclotransferase</fullName>
        <ecNumber evidence="1">4.3.2.7</ecNumber>
    </recommendedName>
</protein>
<dbReference type="InterPro" id="IPR006840">
    <property type="entry name" value="ChaC"/>
</dbReference>
<dbReference type="PANTHER" id="PTHR12192">
    <property type="entry name" value="CATION TRANSPORT PROTEIN CHAC-RELATED"/>
    <property type="match status" value="1"/>
</dbReference>
<dbReference type="GO" id="GO:0061928">
    <property type="term" value="F:glutathione specific gamma-glutamylcyclotransferase activity"/>
    <property type="evidence" value="ECO:0007669"/>
    <property type="project" value="UniProtKB-EC"/>
</dbReference>
<evidence type="ECO:0000256" key="1">
    <source>
        <dbReference type="ARBA" id="ARBA00012344"/>
    </source>
</evidence>
<dbReference type="SUPFAM" id="SSF110857">
    <property type="entry name" value="Gamma-glutamyl cyclotransferase-like"/>
    <property type="match status" value="1"/>
</dbReference>
<keyword evidence="2" id="KW-0456">Lyase</keyword>
<dbReference type="InterPro" id="IPR036568">
    <property type="entry name" value="GGCT-like_sf"/>
</dbReference>
<dbReference type="Pfam" id="PF04752">
    <property type="entry name" value="ChaC"/>
    <property type="match status" value="1"/>
</dbReference>
<evidence type="ECO:0000313" key="4">
    <source>
        <dbReference type="Proteomes" id="UP000199283"/>
    </source>
</evidence>
<dbReference type="STRING" id="188906.SAMN04488526_1013"/>
<accession>A0A1H7IJ03</accession>
<reference evidence="3 4" key="1">
    <citation type="submission" date="2016-10" db="EMBL/GenBank/DDBJ databases">
        <authorList>
            <person name="de Groot N.N."/>
        </authorList>
    </citation>
    <scope>NUCLEOTIDE SEQUENCE [LARGE SCALE GENOMIC DNA]</scope>
    <source>
        <strain evidence="3 4">DSM 14858</strain>
    </source>
</reference>
<dbReference type="EC" id="4.3.2.7" evidence="1"/>
<dbReference type="EMBL" id="FNZQ01000001">
    <property type="protein sequence ID" value="SEK60685.1"/>
    <property type="molecule type" value="Genomic_DNA"/>
</dbReference>
<name>A0A1H7IJ03_9RHOB</name>
<dbReference type="OrthoDB" id="9795692at2"/>
<dbReference type="CDD" id="cd06661">
    <property type="entry name" value="GGCT_like"/>
    <property type="match status" value="1"/>
</dbReference>
<evidence type="ECO:0000313" key="3">
    <source>
        <dbReference type="EMBL" id="SEK60685.1"/>
    </source>
</evidence>
<dbReference type="InterPro" id="IPR013024">
    <property type="entry name" value="GGCT-like"/>
</dbReference>
<organism evidence="3 4">
    <name type="scientific">Jannaschia helgolandensis</name>
    <dbReference type="NCBI Taxonomy" id="188906"/>
    <lineage>
        <taxon>Bacteria</taxon>
        <taxon>Pseudomonadati</taxon>
        <taxon>Pseudomonadota</taxon>
        <taxon>Alphaproteobacteria</taxon>
        <taxon>Rhodobacterales</taxon>
        <taxon>Roseobacteraceae</taxon>
        <taxon>Jannaschia</taxon>
    </lineage>
</organism>
<dbReference type="AlphaFoldDB" id="A0A1H7IJ03"/>
<gene>
    <name evidence="3" type="ORF">SAMN04488526_1013</name>
</gene>
<dbReference type="PANTHER" id="PTHR12192:SF2">
    <property type="entry name" value="GLUTATHIONE-SPECIFIC GAMMA-GLUTAMYLCYCLOTRANSFERASE 2"/>
    <property type="match status" value="1"/>
</dbReference>
<sequence length="195" mass="21185">MANVIGGDDELWIFAYGSLVWNPGIDVAETRRATLVDFRRRFCMWSIHHRGSEENPGLVLALEPAAGATCSGLAIRASDPAAALETLRERELVSAAYVEENVTLLGEDDLAIRATTYVIRTDHAQYTGELPLERQAEVIARAIGGRGPNHEYLTRTAAGLHDLEIGDADLDWLVTRVQQIREGACAALVDGSGES</sequence>
<evidence type="ECO:0000256" key="2">
    <source>
        <dbReference type="ARBA" id="ARBA00023239"/>
    </source>
</evidence>
<dbReference type="GO" id="GO:0005737">
    <property type="term" value="C:cytoplasm"/>
    <property type="evidence" value="ECO:0007669"/>
    <property type="project" value="TreeGrafter"/>
</dbReference>